<proteinExistence type="predicted"/>
<sequence>MGLKRKRSAVDFSPASSSGASFAPSSRGSQSPTPTPVGFRAAMDVGGPHLGDCILGLNAAAGLSATDLGSRTRKRFRDNRPDERVIHENTLNKLFAAQRQQHHRNHHAPPQVSPPPPSSHKNHHQTSSPPDPTPAPVQRSTLHAFWSIPCAPSRLSRYAPQHQFPVGEAPVCEDCDAQLSSDDGMDINMGGGDGAFV</sequence>
<dbReference type="Proteomes" id="UP000799766">
    <property type="component" value="Unassembled WGS sequence"/>
</dbReference>
<organism evidence="2 3">
    <name type="scientific">Lineolata rhizophorae</name>
    <dbReference type="NCBI Taxonomy" id="578093"/>
    <lineage>
        <taxon>Eukaryota</taxon>
        <taxon>Fungi</taxon>
        <taxon>Dikarya</taxon>
        <taxon>Ascomycota</taxon>
        <taxon>Pezizomycotina</taxon>
        <taxon>Dothideomycetes</taxon>
        <taxon>Dothideomycetes incertae sedis</taxon>
        <taxon>Lineolatales</taxon>
        <taxon>Lineolataceae</taxon>
        <taxon>Lineolata</taxon>
    </lineage>
</organism>
<evidence type="ECO:0000256" key="1">
    <source>
        <dbReference type="SAM" id="MobiDB-lite"/>
    </source>
</evidence>
<evidence type="ECO:0000313" key="3">
    <source>
        <dbReference type="Proteomes" id="UP000799766"/>
    </source>
</evidence>
<name>A0A6A6NYM1_9PEZI</name>
<feature type="region of interest" description="Disordered" evidence="1">
    <location>
        <begin position="98"/>
        <end position="138"/>
    </location>
</feature>
<dbReference type="OrthoDB" id="5336357at2759"/>
<evidence type="ECO:0000313" key="2">
    <source>
        <dbReference type="EMBL" id="KAF2456831.1"/>
    </source>
</evidence>
<protein>
    <submittedName>
        <fullName evidence="2">Uncharacterized protein</fullName>
    </submittedName>
</protein>
<dbReference type="EMBL" id="MU001682">
    <property type="protein sequence ID" value="KAF2456831.1"/>
    <property type="molecule type" value="Genomic_DNA"/>
</dbReference>
<gene>
    <name evidence="2" type="ORF">BDY21DRAFT_372285</name>
</gene>
<keyword evidence="3" id="KW-1185">Reference proteome</keyword>
<dbReference type="AlphaFoldDB" id="A0A6A6NYM1"/>
<feature type="compositionally biased region" description="Low complexity" evidence="1">
    <location>
        <begin position="12"/>
        <end position="29"/>
    </location>
</feature>
<accession>A0A6A6NYM1</accession>
<feature type="region of interest" description="Disordered" evidence="1">
    <location>
        <begin position="1"/>
        <end position="45"/>
    </location>
</feature>
<reference evidence="2" key="1">
    <citation type="journal article" date="2020" name="Stud. Mycol.">
        <title>101 Dothideomycetes genomes: a test case for predicting lifestyles and emergence of pathogens.</title>
        <authorList>
            <person name="Haridas S."/>
            <person name="Albert R."/>
            <person name="Binder M."/>
            <person name="Bloem J."/>
            <person name="Labutti K."/>
            <person name="Salamov A."/>
            <person name="Andreopoulos B."/>
            <person name="Baker S."/>
            <person name="Barry K."/>
            <person name="Bills G."/>
            <person name="Bluhm B."/>
            <person name="Cannon C."/>
            <person name="Castanera R."/>
            <person name="Culley D."/>
            <person name="Daum C."/>
            <person name="Ezra D."/>
            <person name="Gonzalez J."/>
            <person name="Henrissat B."/>
            <person name="Kuo A."/>
            <person name="Liang C."/>
            <person name="Lipzen A."/>
            <person name="Lutzoni F."/>
            <person name="Magnuson J."/>
            <person name="Mondo S."/>
            <person name="Nolan M."/>
            <person name="Ohm R."/>
            <person name="Pangilinan J."/>
            <person name="Park H.-J."/>
            <person name="Ramirez L."/>
            <person name="Alfaro M."/>
            <person name="Sun H."/>
            <person name="Tritt A."/>
            <person name="Yoshinaga Y."/>
            <person name="Zwiers L.-H."/>
            <person name="Turgeon B."/>
            <person name="Goodwin S."/>
            <person name="Spatafora J."/>
            <person name="Crous P."/>
            <person name="Grigoriev I."/>
        </authorList>
    </citation>
    <scope>NUCLEOTIDE SEQUENCE</scope>
    <source>
        <strain evidence="2">ATCC 16933</strain>
    </source>
</reference>